<name>A0AA48KQP8_9FLAO</name>
<dbReference type="GO" id="GO:0003677">
    <property type="term" value="F:DNA binding"/>
    <property type="evidence" value="ECO:0007669"/>
    <property type="project" value="InterPro"/>
</dbReference>
<dbReference type="SUPFAM" id="SSF54534">
    <property type="entry name" value="FKBP-like"/>
    <property type="match status" value="1"/>
</dbReference>
<dbReference type="GO" id="GO:0006354">
    <property type="term" value="P:DNA-templated transcription elongation"/>
    <property type="evidence" value="ECO:0007669"/>
    <property type="project" value="TreeGrafter"/>
</dbReference>
<evidence type="ECO:0000259" key="1">
    <source>
        <dbReference type="Pfam" id="PF01272"/>
    </source>
</evidence>
<dbReference type="GO" id="GO:0070063">
    <property type="term" value="F:RNA polymerase binding"/>
    <property type="evidence" value="ECO:0007669"/>
    <property type="project" value="InterPro"/>
</dbReference>
<proteinExistence type="predicted"/>
<dbReference type="EMBL" id="AP027268">
    <property type="protein sequence ID" value="BDW92346.1"/>
    <property type="molecule type" value="Genomic_DNA"/>
</dbReference>
<dbReference type="GO" id="GO:0032784">
    <property type="term" value="P:regulation of DNA-templated transcription elongation"/>
    <property type="evidence" value="ECO:0007669"/>
    <property type="project" value="InterPro"/>
</dbReference>
<keyword evidence="3" id="KW-1185">Reference proteome</keyword>
<dbReference type="Proteomes" id="UP001330184">
    <property type="component" value="Chromosome"/>
</dbReference>
<dbReference type="Pfam" id="PF01272">
    <property type="entry name" value="GreA_GreB"/>
    <property type="match status" value="1"/>
</dbReference>
<dbReference type="InterPro" id="IPR023459">
    <property type="entry name" value="Tscrpt_elong_fac_GreA/B_fam"/>
</dbReference>
<dbReference type="AlphaFoldDB" id="A0AA48KQP8"/>
<feature type="domain" description="Transcription elongation factor GreA/GreB C-terminal" evidence="1">
    <location>
        <begin position="54"/>
        <end position="127"/>
    </location>
</feature>
<dbReference type="InterPro" id="IPR001437">
    <property type="entry name" value="Tscrpt_elong_fac_GreA/B_C"/>
</dbReference>
<organism evidence="2 3">
    <name type="scientific">Flagellimonas marinaquae</name>
    <dbReference type="NCBI Taxonomy" id="254955"/>
    <lineage>
        <taxon>Bacteria</taxon>
        <taxon>Pseudomonadati</taxon>
        <taxon>Bacteroidota</taxon>
        <taxon>Flavobacteriia</taxon>
        <taxon>Flavobacteriales</taxon>
        <taxon>Flavobacteriaceae</taxon>
        <taxon>Flagellimonas</taxon>
    </lineage>
</organism>
<reference evidence="2 3" key="1">
    <citation type="submission" date="2023-01" db="EMBL/GenBank/DDBJ databases">
        <title>Complete genome sequence of Muricauda aquimarina strain IFOP_LL357.</title>
        <authorList>
            <person name="Gajardo G."/>
            <person name="Ueki S."/>
            <person name="Maruyama F."/>
        </authorList>
    </citation>
    <scope>NUCLEOTIDE SEQUENCE [LARGE SCALE GENOMIC DNA]</scope>
    <source>
        <strain evidence="2 3">IFOP_LL357</strain>
    </source>
</reference>
<evidence type="ECO:0000313" key="3">
    <source>
        <dbReference type="Proteomes" id="UP001330184"/>
    </source>
</evidence>
<protein>
    <recommendedName>
        <fullName evidence="1">Transcription elongation factor GreA/GreB C-terminal domain-containing protein</fullName>
    </recommendedName>
</protein>
<dbReference type="RefSeq" id="WP_224836017.1">
    <property type="nucleotide sequence ID" value="NZ_AP027268.1"/>
</dbReference>
<dbReference type="Gene3D" id="3.10.50.30">
    <property type="entry name" value="Transcription elongation factor, GreA/GreB, C-terminal domain"/>
    <property type="match status" value="1"/>
</dbReference>
<gene>
    <name evidence="2" type="ORF">MACH07_11780</name>
</gene>
<accession>A0AA48KQP8</accession>
<evidence type="ECO:0000313" key="2">
    <source>
        <dbReference type="EMBL" id="BDW92346.1"/>
    </source>
</evidence>
<dbReference type="InterPro" id="IPR036953">
    <property type="entry name" value="GreA/GreB_C_sf"/>
</dbReference>
<dbReference type="PANTHER" id="PTHR30437:SF4">
    <property type="entry name" value="TRANSCRIPTION ELONGATION FACTOR GREA"/>
    <property type="match status" value="1"/>
</dbReference>
<sequence length="138" mass="15743">MKYGRLILEKKDFVTLKKLLIFYRYYEDYSHKDALERLSEKIGMAMVEDEMDMPDDVVRLNSQVTVESTYGARKTFQLVPSIQGDINKKTVSVVSMVGANLVGHAVDDLIQFGFPSDVQSFRIVDVAKNHRLSSSFEV</sequence>
<dbReference type="PANTHER" id="PTHR30437">
    <property type="entry name" value="TRANSCRIPTION ELONGATION FACTOR GREA"/>
    <property type="match status" value="1"/>
</dbReference>